<accession>A0A1P8WHL9</accession>
<protein>
    <submittedName>
        <fullName evidence="3">Uncharacterized protein</fullName>
    </submittedName>
</protein>
<name>A0A1P8WHL9_9PLAN</name>
<evidence type="ECO:0000313" key="4">
    <source>
        <dbReference type="Proteomes" id="UP000187735"/>
    </source>
</evidence>
<evidence type="ECO:0000256" key="2">
    <source>
        <dbReference type="SAM" id="SignalP"/>
    </source>
</evidence>
<proteinExistence type="predicted"/>
<keyword evidence="1" id="KW-1133">Transmembrane helix</keyword>
<dbReference type="RefSeq" id="WP_077025004.1">
    <property type="nucleotide sequence ID" value="NZ_CP017641.1"/>
</dbReference>
<evidence type="ECO:0000256" key="1">
    <source>
        <dbReference type="SAM" id="Phobius"/>
    </source>
</evidence>
<gene>
    <name evidence="3" type="ORF">Fuma_03174</name>
</gene>
<keyword evidence="1" id="KW-0812">Transmembrane</keyword>
<sequence length="67" mass="7228" precursor="true">MPRLTYFLTCLALSMPAVMAHPGHGNPAAQDGIWHYVTSPTHAGPVVALAILVAMGIAYLQKRKSQR</sequence>
<feature type="signal peptide" evidence="2">
    <location>
        <begin position="1"/>
        <end position="20"/>
    </location>
</feature>
<dbReference type="OrthoDB" id="9878878at2"/>
<feature type="chain" id="PRO_5011958721" evidence="2">
    <location>
        <begin position="21"/>
        <end position="67"/>
    </location>
</feature>
<reference evidence="3 4" key="1">
    <citation type="journal article" date="2016" name="Front. Microbiol.">
        <title>Fuerstia marisgermanicae gen. nov., sp. nov., an Unusual Member of the Phylum Planctomycetes from the German Wadden Sea.</title>
        <authorList>
            <person name="Kohn T."/>
            <person name="Heuer A."/>
            <person name="Jogler M."/>
            <person name="Vollmers J."/>
            <person name="Boedeker C."/>
            <person name="Bunk B."/>
            <person name="Rast P."/>
            <person name="Borchert D."/>
            <person name="Glockner I."/>
            <person name="Freese H.M."/>
            <person name="Klenk H.P."/>
            <person name="Overmann J."/>
            <person name="Kaster A.K."/>
            <person name="Rohde M."/>
            <person name="Wiegand S."/>
            <person name="Jogler C."/>
        </authorList>
    </citation>
    <scope>NUCLEOTIDE SEQUENCE [LARGE SCALE GENOMIC DNA]</scope>
    <source>
        <strain evidence="3 4">NH11</strain>
    </source>
</reference>
<feature type="transmembrane region" description="Helical" evidence="1">
    <location>
        <begin position="44"/>
        <end position="60"/>
    </location>
</feature>
<evidence type="ECO:0000313" key="3">
    <source>
        <dbReference type="EMBL" id="APZ93556.1"/>
    </source>
</evidence>
<dbReference type="EMBL" id="CP017641">
    <property type="protein sequence ID" value="APZ93556.1"/>
    <property type="molecule type" value="Genomic_DNA"/>
</dbReference>
<keyword evidence="1" id="KW-0472">Membrane</keyword>
<keyword evidence="4" id="KW-1185">Reference proteome</keyword>
<dbReference type="Proteomes" id="UP000187735">
    <property type="component" value="Chromosome"/>
</dbReference>
<keyword evidence="2" id="KW-0732">Signal</keyword>
<organism evidence="3 4">
    <name type="scientific">Fuerstiella marisgermanici</name>
    <dbReference type="NCBI Taxonomy" id="1891926"/>
    <lineage>
        <taxon>Bacteria</taxon>
        <taxon>Pseudomonadati</taxon>
        <taxon>Planctomycetota</taxon>
        <taxon>Planctomycetia</taxon>
        <taxon>Planctomycetales</taxon>
        <taxon>Planctomycetaceae</taxon>
        <taxon>Fuerstiella</taxon>
    </lineage>
</organism>
<dbReference type="AlphaFoldDB" id="A0A1P8WHL9"/>
<dbReference type="KEGG" id="fmr:Fuma_03174"/>